<dbReference type="PANTHER" id="PTHR18640">
    <property type="entry name" value="SOLUTE CARRIER FAMILY 10 MEMBER 7"/>
    <property type="match status" value="1"/>
</dbReference>
<keyword evidence="3" id="KW-1185">Reference proteome</keyword>
<proteinExistence type="predicted"/>
<name>A0A562UWB0_9SPHN</name>
<feature type="transmembrane region" description="Helical" evidence="1">
    <location>
        <begin position="132"/>
        <end position="153"/>
    </location>
</feature>
<dbReference type="Pfam" id="PF13593">
    <property type="entry name" value="SBF_like"/>
    <property type="match status" value="1"/>
</dbReference>
<dbReference type="GO" id="GO:0005886">
    <property type="term" value="C:plasma membrane"/>
    <property type="evidence" value="ECO:0007669"/>
    <property type="project" value="TreeGrafter"/>
</dbReference>
<feature type="transmembrane region" description="Helical" evidence="1">
    <location>
        <begin position="289"/>
        <end position="313"/>
    </location>
</feature>
<sequence>MLSSLARIFDPMVRLLILALVLALVAPVPDSRQELGQWIANAAIFVLFFLNGLRLPREQVRRGLTDWRFHGALALWVFGAMLLGGWAIYEFGGGLLPPLLALGFLYLGALPSTIQSATVYTSLAGGNIAHAVVAAALLNILGVFLSAPLFAVIAGGDAVAFHSEVLVKIATVLLLPFALGQILQPRFGEIITQNPALTKWTDRIPIAVAVYVAMSGSVNEGIWDRISGSAWIAALIAVFLYLAYAIAGSWAAGGLLTKNRPDRIAFLFAGTQKSLAMGAPLATLMFDPAVAGIILIPLIAYHFIQLVVAAPIASRLNPAS</sequence>
<organism evidence="2 3">
    <name type="scientific">Altererythrobacter ishigakiensis</name>
    <dbReference type="NCBI Taxonomy" id="476157"/>
    <lineage>
        <taxon>Bacteria</taxon>
        <taxon>Pseudomonadati</taxon>
        <taxon>Pseudomonadota</taxon>
        <taxon>Alphaproteobacteria</taxon>
        <taxon>Sphingomonadales</taxon>
        <taxon>Erythrobacteraceae</taxon>
        <taxon>Altererythrobacter</taxon>
    </lineage>
</organism>
<evidence type="ECO:0000313" key="3">
    <source>
        <dbReference type="Proteomes" id="UP000320547"/>
    </source>
</evidence>
<feature type="transmembrane region" description="Helical" evidence="1">
    <location>
        <begin position="12"/>
        <end position="29"/>
    </location>
</feature>
<dbReference type="OrthoDB" id="9792271at2"/>
<evidence type="ECO:0000313" key="2">
    <source>
        <dbReference type="EMBL" id="TWJ09911.1"/>
    </source>
</evidence>
<reference evidence="2 3" key="1">
    <citation type="submission" date="2019-07" db="EMBL/GenBank/DDBJ databases">
        <title>Genomic Encyclopedia of Archaeal and Bacterial Type Strains, Phase II (KMG-II): from individual species to whole genera.</title>
        <authorList>
            <person name="Goeker M."/>
        </authorList>
    </citation>
    <scope>NUCLEOTIDE SEQUENCE [LARGE SCALE GENOMIC DNA]</scope>
    <source>
        <strain evidence="2 3">ATCC BAA-2084</strain>
    </source>
</reference>
<feature type="transmembrane region" description="Helical" evidence="1">
    <location>
        <begin position="35"/>
        <end position="55"/>
    </location>
</feature>
<feature type="transmembrane region" description="Helical" evidence="1">
    <location>
        <begin position="95"/>
        <end position="120"/>
    </location>
</feature>
<dbReference type="AlphaFoldDB" id="A0A562UWB0"/>
<feature type="transmembrane region" description="Helical" evidence="1">
    <location>
        <begin position="229"/>
        <end position="252"/>
    </location>
</feature>
<dbReference type="EMBL" id="VLLK01000001">
    <property type="protein sequence ID" value="TWJ09911.1"/>
    <property type="molecule type" value="Genomic_DNA"/>
</dbReference>
<feature type="transmembrane region" description="Helical" evidence="1">
    <location>
        <begin position="67"/>
        <end position="89"/>
    </location>
</feature>
<gene>
    <name evidence="2" type="ORF">JN10_1565</name>
</gene>
<dbReference type="InterPro" id="IPR016833">
    <property type="entry name" value="Put_Na-Bile_cotransptr"/>
</dbReference>
<comment type="caution">
    <text evidence="2">The sequence shown here is derived from an EMBL/GenBank/DDBJ whole genome shotgun (WGS) entry which is preliminary data.</text>
</comment>
<feature type="transmembrane region" description="Helical" evidence="1">
    <location>
        <begin position="204"/>
        <end position="223"/>
    </location>
</feature>
<keyword evidence="1" id="KW-1133">Transmembrane helix</keyword>
<dbReference type="Gene3D" id="1.20.1530.20">
    <property type="match status" value="1"/>
</dbReference>
<accession>A0A562UWB0</accession>
<protein>
    <submittedName>
        <fullName evidence="2">Sodium/bile acid cotransporter 7</fullName>
    </submittedName>
</protein>
<dbReference type="PANTHER" id="PTHR18640:SF5">
    <property type="entry name" value="SODIUM_BILE ACID COTRANSPORTER 7"/>
    <property type="match status" value="1"/>
</dbReference>
<dbReference type="Proteomes" id="UP000320547">
    <property type="component" value="Unassembled WGS sequence"/>
</dbReference>
<dbReference type="InterPro" id="IPR038770">
    <property type="entry name" value="Na+/solute_symporter_sf"/>
</dbReference>
<dbReference type="RefSeq" id="WP_067600074.1">
    <property type="nucleotide sequence ID" value="NZ_CP015963.1"/>
</dbReference>
<feature type="transmembrane region" description="Helical" evidence="1">
    <location>
        <begin position="264"/>
        <end position="283"/>
    </location>
</feature>
<keyword evidence="1" id="KW-0472">Membrane</keyword>
<evidence type="ECO:0000256" key="1">
    <source>
        <dbReference type="SAM" id="Phobius"/>
    </source>
</evidence>
<feature type="transmembrane region" description="Helical" evidence="1">
    <location>
        <begin position="165"/>
        <end position="183"/>
    </location>
</feature>
<keyword evidence="1" id="KW-0812">Transmembrane</keyword>
<dbReference type="STRING" id="476157.GCA_001663155_01791"/>